<dbReference type="PANTHER" id="PTHR47199">
    <property type="entry name" value="PHOTOSYSTEM II STABILITY/ASSEMBLY FACTOR HCF136, CHLOROPLASTIC"/>
    <property type="match status" value="1"/>
</dbReference>
<keyword evidence="3" id="KW-1185">Reference proteome</keyword>
<reference evidence="2 3" key="1">
    <citation type="submission" date="2019-12" db="EMBL/GenBank/DDBJ databases">
        <title>Comparative genomics gives insights into the taxonomy of the Azoarcus-Aromatoleum group and reveals separate origins of nif in the plant-associated Azoarcus and non-plant-associated Aromatoleum sub-groups.</title>
        <authorList>
            <person name="Lafos M."/>
            <person name="Maluk M."/>
            <person name="Batista M."/>
            <person name="Junghare M."/>
            <person name="Carmona M."/>
            <person name="Faoro H."/>
            <person name="Cruz L.M."/>
            <person name="Battistoni F."/>
            <person name="De Souza E."/>
            <person name="Pedrosa F."/>
            <person name="Chen W.-M."/>
            <person name="Poole P.S."/>
            <person name="Dixon R.A."/>
            <person name="James E.K."/>
        </authorList>
    </citation>
    <scope>NUCLEOTIDE SEQUENCE [LARGE SCALE GENOMIC DNA]</scope>
    <source>
        <strain evidence="2 3">T</strain>
    </source>
</reference>
<dbReference type="EMBL" id="WTVS01000033">
    <property type="protein sequence ID" value="NMF98857.1"/>
    <property type="molecule type" value="Genomic_DNA"/>
</dbReference>
<sequence>MLRRVVAASLLVFAGASVTASEGPASPSPKAIRSGGAHDALFDLAFDGRQGIAVGAFGTILGSDDGGASWAPLAVPAKTPVLLGAAIRAGHCLAVGQLGTILAADDCRQWRPVAPVGNARLMAVSLNGRGQAYAVGAFGTVLRSTDGGHAWQPVAIDWTGVGEGGAEPHLYDVHVGDDGMVTIVGEFGVILRSADGVRWQVVHRGEQSLFGLAQAGDGNTYAVGQAGTVLASTDGGASWKALPTGSAAILTGVWGDGHGRIVASGINTILRSDDGGASWRRIDSRLVTQAWHQAVTAARRDGEGQGAWRVMTAGAAGTLLELAP</sequence>
<dbReference type="PANTHER" id="PTHR47199:SF2">
    <property type="entry name" value="PHOTOSYSTEM II STABILITY_ASSEMBLY FACTOR HCF136, CHLOROPLASTIC"/>
    <property type="match status" value="1"/>
</dbReference>
<protein>
    <submittedName>
        <fullName evidence="2">Photosystem II stability/assembly factor-like protein</fullName>
    </submittedName>
</protein>
<dbReference type="Gene3D" id="2.130.10.10">
    <property type="entry name" value="YVTN repeat-like/Quinoprotein amine dehydrogenase"/>
    <property type="match status" value="2"/>
</dbReference>
<feature type="signal peptide" evidence="1">
    <location>
        <begin position="1"/>
        <end position="20"/>
    </location>
</feature>
<gene>
    <name evidence="2" type="ORF">GPA27_15860</name>
</gene>
<comment type="caution">
    <text evidence="2">The sequence shown here is derived from an EMBL/GenBank/DDBJ whole genome shotgun (WGS) entry which is preliminary data.</text>
</comment>
<dbReference type="InterPro" id="IPR015943">
    <property type="entry name" value="WD40/YVTN_repeat-like_dom_sf"/>
</dbReference>
<organism evidence="2 3">
    <name type="scientific">Aromatoleum toluolicum</name>
    <dbReference type="NCBI Taxonomy" id="90060"/>
    <lineage>
        <taxon>Bacteria</taxon>
        <taxon>Pseudomonadati</taxon>
        <taxon>Pseudomonadota</taxon>
        <taxon>Betaproteobacteria</taxon>
        <taxon>Rhodocyclales</taxon>
        <taxon>Rhodocyclaceae</taxon>
        <taxon>Aromatoleum</taxon>
    </lineage>
</organism>
<accession>A0ABX1NHS4</accession>
<evidence type="ECO:0000313" key="3">
    <source>
        <dbReference type="Proteomes" id="UP000634522"/>
    </source>
</evidence>
<name>A0ABX1NHS4_9RHOO</name>
<proteinExistence type="predicted"/>
<feature type="chain" id="PRO_5045146247" evidence="1">
    <location>
        <begin position="21"/>
        <end position="324"/>
    </location>
</feature>
<evidence type="ECO:0000313" key="2">
    <source>
        <dbReference type="EMBL" id="NMF98857.1"/>
    </source>
</evidence>
<keyword evidence="1" id="KW-0732">Signal</keyword>
<dbReference type="Proteomes" id="UP000634522">
    <property type="component" value="Unassembled WGS sequence"/>
</dbReference>
<dbReference type="SUPFAM" id="SSF110296">
    <property type="entry name" value="Oligoxyloglucan reducing end-specific cellobiohydrolase"/>
    <property type="match status" value="1"/>
</dbReference>
<evidence type="ECO:0000256" key="1">
    <source>
        <dbReference type="SAM" id="SignalP"/>
    </source>
</evidence>